<evidence type="ECO:0000256" key="1">
    <source>
        <dbReference type="SAM" id="Coils"/>
    </source>
</evidence>
<organism evidence="2 3">
    <name type="scientific">Novosphingobium hassiacum</name>
    <dbReference type="NCBI Taxonomy" id="173676"/>
    <lineage>
        <taxon>Bacteria</taxon>
        <taxon>Pseudomonadati</taxon>
        <taxon>Pseudomonadota</taxon>
        <taxon>Alphaproteobacteria</taxon>
        <taxon>Sphingomonadales</taxon>
        <taxon>Sphingomonadaceae</taxon>
        <taxon>Novosphingobium</taxon>
    </lineage>
</organism>
<dbReference type="EMBL" id="JACICY010000011">
    <property type="protein sequence ID" value="MBB3862213.1"/>
    <property type="molecule type" value="Genomic_DNA"/>
</dbReference>
<evidence type="ECO:0000313" key="2">
    <source>
        <dbReference type="EMBL" id="MBB3862213.1"/>
    </source>
</evidence>
<gene>
    <name evidence="2" type="ORF">GGQ88_003511</name>
</gene>
<dbReference type="GO" id="GO:0016301">
    <property type="term" value="F:kinase activity"/>
    <property type="evidence" value="ECO:0007669"/>
    <property type="project" value="UniProtKB-KW"/>
</dbReference>
<feature type="coiled-coil region" evidence="1">
    <location>
        <begin position="102"/>
        <end position="155"/>
    </location>
</feature>
<comment type="caution">
    <text evidence="2">The sequence shown here is derived from an EMBL/GenBank/DDBJ whole genome shotgun (WGS) entry which is preliminary data.</text>
</comment>
<name>A0A7W5ZZZ3_9SPHN</name>
<keyword evidence="2" id="KW-0808">Transferase</keyword>
<keyword evidence="2" id="KW-0670">Pyruvate</keyword>
<keyword evidence="1" id="KW-0175">Coiled coil</keyword>
<sequence>MTDLSNALATVSADLQSLDLTPENEAIRLIEAEIARLNQAIGAAQHRCGEIDAEQSELRHPELQGAAIANALLAEIPAREVSANTRKEDDLREERKGLYSGIRELRERVRAEEQKLPAIRQQALERVRSLAAPLVAALQDEAQDAAARITEAYAALAALSFTAGAGRLEERAASAAVAGIFDGRLLMGHAVPVPDDIDAVLSQLANKGAALPFRRLSQISPPTR</sequence>
<evidence type="ECO:0000313" key="3">
    <source>
        <dbReference type="Proteomes" id="UP000562395"/>
    </source>
</evidence>
<accession>A0A7W5ZZZ3</accession>
<dbReference type="AlphaFoldDB" id="A0A7W5ZZZ3"/>
<dbReference type="Proteomes" id="UP000562395">
    <property type="component" value="Unassembled WGS sequence"/>
</dbReference>
<dbReference type="RefSeq" id="WP_183614714.1">
    <property type="nucleotide sequence ID" value="NZ_JACICY010000011.1"/>
</dbReference>
<protein>
    <submittedName>
        <fullName evidence="2">Phosphoenolpyruvate-protein kinase (PTS system EI component)</fullName>
    </submittedName>
</protein>
<proteinExistence type="predicted"/>
<keyword evidence="3" id="KW-1185">Reference proteome</keyword>
<keyword evidence="2" id="KW-0418">Kinase</keyword>
<reference evidence="2 3" key="1">
    <citation type="submission" date="2020-08" db="EMBL/GenBank/DDBJ databases">
        <title>Genomic Encyclopedia of Type Strains, Phase IV (KMG-IV): sequencing the most valuable type-strain genomes for metagenomic binning, comparative biology and taxonomic classification.</title>
        <authorList>
            <person name="Goeker M."/>
        </authorList>
    </citation>
    <scope>NUCLEOTIDE SEQUENCE [LARGE SCALE GENOMIC DNA]</scope>
    <source>
        <strain evidence="2 3">DSM 14552</strain>
    </source>
</reference>